<keyword evidence="2" id="KW-1185">Reference proteome</keyword>
<dbReference type="EMBL" id="SOML01000007">
    <property type="protein sequence ID" value="TFD95658.1"/>
    <property type="molecule type" value="Genomic_DNA"/>
</dbReference>
<organism evidence="1 2">
    <name type="scientific">Dysgonomonas capnocytophagoides</name>
    <dbReference type="NCBI Taxonomy" id="45254"/>
    <lineage>
        <taxon>Bacteria</taxon>
        <taxon>Pseudomonadati</taxon>
        <taxon>Bacteroidota</taxon>
        <taxon>Bacteroidia</taxon>
        <taxon>Bacteroidales</taxon>
        <taxon>Dysgonomonadaceae</taxon>
        <taxon>Dysgonomonas</taxon>
    </lineage>
</organism>
<dbReference type="PROSITE" id="PS51257">
    <property type="entry name" value="PROKAR_LIPOPROTEIN"/>
    <property type="match status" value="1"/>
</dbReference>
<dbReference type="Proteomes" id="UP000297861">
    <property type="component" value="Unassembled WGS sequence"/>
</dbReference>
<gene>
    <name evidence="1" type="ORF">E2605_12550</name>
</gene>
<dbReference type="RefSeq" id="WP_134436677.1">
    <property type="nucleotide sequence ID" value="NZ_JAWZLG010000074.1"/>
</dbReference>
<protein>
    <submittedName>
        <fullName evidence="1">ABC transporter</fullName>
    </submittedName>
</protein>
<proteinExistence type="predicted"/>
<dbReference type="OrthoDB" id="1363151at2"/>
<evidence type="ECO:0000313" key="1">
    <source>
        <dbReference type="EMBL" id="TFD95658.1"/>
    </source>
</evidence>
<name>A0A4Y8L0V8_9BACT</name>
<comment type="caution">
    <text evidence="1">The sequence shown here is derived from an EMBL/GenBank/DDBJ whole genome shotgun (WGS) entry which is preliminary data.</text>
</comment>
<sequence length="115" mass="13218">MKRHLLALFFVILFISCSGSKKELYEETDKFVVSLSTEYQSYGLLGGSEYTKTTTDGLYKITPIGRLINVKIMKVAEENEYEDLRKDLENHYKDDARVNSVYICKAGTVMIDCRN</sequence>
<accession>A0A4Y8L0V8</accession>
<dbReference type="AlphaFoldDB" id="A0A4Y8L0V8"/>
<reference evidence="1 2" key="1">
    <citation type="submission" date="2019-03" db="EMBL/GenBank/DDBJ databases">
        <title>San Antonio Military Medical Center submission to MRSN (WRAIR), pending publication.</title>
        <authorList>
            <person name="Blyth D.M."/>
            <person name="Mccarthy S.L."/>
            <person name="Schall S.E."/>
            <person name="Stam J.A."/>
            <person name="Ong A.C."/>
            <person name="Mcgann P.T."/>
        </authorList>
    </citation>
    <scope>NUCLEOTIDE SEQUENCE [LARGE SCALE GENOMIC DNA]</scope>
    <source>
        <strain evidence="1 2">MRSN571793</strain>
    </source>
</reference>
<evidence type="ECO:0000313" key="2">
    <source>
        <dbReference type="Proteomes" id="UP000297861"/>
    </source>
</evidence>